<feature type="compositionally biased region" description="Low complexity" evidence="1">
    <location>
        <begin position="242"/>
        <end position="263"/>
    </location>
</feature>
<dbReference type="GO" id="GO:0070449">
    <property type="term" value="C:elongin complex"/>
    <property type="evidence" value="ECO:0007669"/>
    <property type="project" value="InterPro"/>
</dbReference>
<proteinExistence type="predicted"/>
<reference evidence="2 3" key="1">
    <citation type="submission" date="2016-07" db="EMBL/GenBank/DDBJ databases">
        <title>Pervasive Adenine N6-methylation of Active Genes in Fungi.</title>
        <authorList>
            <consortium name="DOE Joint Genome Institute"/>
            <person name="Mondo S.J."/>
            <person name="Dannebaum R.O."/>
            <person name="Kuo R.C."/>
            <person name="Labutti K."/>
            <person name="Haridas S."/>
            <person name="Kuo A."/>
            <person name="Salamov A."/>
            <person name="Ahrendt S.R."/>
            <person name="Lipzen A."/>
            <person name="Sullivan W."/>
            <person name="Andreopoulos W.B."/>
            <person name="Clum A."/>
            <person name="Lindquist E."/>
            <person name="Daum C."/>
            <person name="Ramamoorthy G.K."/>
            <person name="Gryganskyi A."/>
            <person name="Culley D."/>
            <person name="Magnuson J.K."/>
            <person name="James T.Y."/>
            <person name="O'Malley M.A."/>
            <person name="Stajich J.E."/>
            <person name="Spatafora J.W."/>
            <person name="Visel A."/>
            <person name="Grigoriev I.V."/>
        </authorList>
    </citation>
    <scope>NUCLEOTIDE SEQUENCE [LARGE SCALE GENOMIC DNA]</scope>
    <source>
        <strain evidence="2 3">CBS 115471</strain>
    </source>
</reference>
<evidence type="ECO:0000313" key="3">
    <source>
        <dbReference type="Proteomes" id="UP000193144"/>
    </source>
</evidence>
<dbReference type="Gene3D" id="6.10.250.3180">
    <property type="match status" value="1"/>
</dbReference>
<dbReference type="Pfam" id="PF06881">
    <property type="entry name" value="Elongin_A"/>
    <property type="match status" value="1"/>
</dbReference>
<dbReference type="EMBL" id="MCFA01000021">
    <property type="protein sequence ID" value="ORY15971.1"/>
    <property type="molecule type" value="Genomic_DNA"/>
</dbReference>
<accession>A0A1Y2A0C8</accession>
<feature type="compositionally biased region" description="Polar residues" evidence="1">
    <location>
        <begin position="216"/>
        <end position="228"/>
    </location>
</feature>
<dbReference type="AlphaFoldDB" id="A0A1Y2A0C8"/>
<dbReference type="Proteomes" id="UP000193144">
    <property type="component" value="Unassembled WGS sequence"/>
</dbReference>
<protein>
    <submittedName>
        <fullName evidence="2">RNA polymerase II transcription factor SIII subunit A-domain-containing protein</fullName>
    </submittedName>
</protein>
<feature type="region of interest" description="Disordered" evidence="1">
    <location>
        <begin position="135"/>
        <end position="164"/>
    </location>
</feature>
<organism evidence="2 3">
    <name type="scientific">Clohesyomyces aquaticus</name>
    <dbReference type="NCBI Taxonomy" id="1231657"/>
    <lineage>
        <taxon>Eukaryota</taxon>
        <taxon>Fungi</taxon>
        <taxon>Dikarya</taxon>
        <taxon>Ascomycota</taxon>
        <taxon>Pezizomycotina</taxon>
        <taxon>Dothideomycetes</taxon>
        <taxon>Pleosporomycetidae</taxon>
        <taxon>Pleosporales</taxon>
        <taxon>Lindgomycetaceae</taxon>
        <taxon>Clohesyomyces</taxon>
    </lineage>
</organism>
<feature type="region of interest" description="Disordered" evidence="1">
    <location>
        <begin position="98"/>
        <end position="121"/>
    </location>
</feature>
<dbReference type="PANTHER" id="PTHR15141:SF76">
    <property type="entry name" value="TRANSCRIPTION ELONGATION FACTOR B POLYPEPTIDE 3"/>
    <property type="match status" value="1"/>
</dbReference>
<keyword evidence="3" id="KW-1185">Reference proteome</keyword>
<name>A0A1Y2A0C8_9PLEO</name>
<comment type="caution">
    <text evidence="2">The sequence shown here is derived from an EMBL/GenBank/DDBJ whole genome shotgun (WGS) entry which is preliminary data.</text>
</comment>
<dbReference type="PANTHER" id="PTHR15141">
    <property type="entry name" value="TRANSCRIPTION ELONGATION FACTOR B POLYPEPTIDE 3"/>
    <property type="match status" value="1"/>
</dbReference>
<gene>
    <name evidence="2" type="ORF">BCR34DRAFT_477020</name>
</gene>
<sequence length="309" mass="34835">MPVPSLYEIARKRIITNISLLTDIGDLPYSFLAPVLKHIQNPSQLLELETTCPQLLGETGEIWLRFIKRDIPNWDRKPHQPRNPENWSKVYRKLKRDAEREQEEQEEALREQMRALQKDRSENKTTIVNASVNYNPAVRRRGAGGSSSWGTSTGPPPPPKTGKAVLDKLKRGMFDQKMARPKATHIPAHLLEERRGKVAQAPERLLRLNEGEPKSASMNVPRRSSQSVLGLRNPHPVVQRRAQTSPQPQPQPSSSSSSATPQTKLVRTSLPADKHFSAPKLHAPSTTGAAPQKRKREEANPFMPKKRKV</sequence>
<dbReference type="STRING" id="1231657.A0A1Y2A0C8"/>
<dbReference type="InterPro" id="IPR051870">
    <property type="entry name" value="Elongin-A_domain"/>
</dbReference>
<evidence type="ECO:0000313" key="2">
    <source>
        <dbReference type="EMBL" id="ORY15971.1"/>
    </source>
</evidence>
<dbReference type="InterPro" id="IPR010684">
    <property type="entry name" value="RNA_pol_II_trans_fac_SIII_A"/>
</dbReference>
<evidence type="ECO:0000256" key="1">
    <source>
        <dbReference type="SAM" id="MobiDB-lite"/>
    </source>
</evidence>
<feature type="compositionally biased region" description="Basic and acidic residues" evidence="1">
    <location>
        <begin position="107"/>
        <end position="121"/>
    </location>
</feature>
<feature type="region of interest" description="Disordered" evidence="1">
    <location>
        <begin position="208"/>
        <end position="309"/>
    </location>
</feature>
<dbReference type="OrthoDB" id="21513at2759"/>
<dbReference type="GO" id="GO:0006368">
    <property type="term" value="P:transcription elongation by RNA polymerase II"/>
    <property type="evidence" value="ECO:0007669"/>
    <property type="project" value="InterPro"/>
</dbReference>